<proteinExistence type="inferred from homology"/>
<keyword evidence="3 12" id="KW-0813">Transport</keyword>
<dbReference type="CDD" id="cd01347">
    <property type="entry name" value="ligand_gated_channel"/>
    <property type="match status" value="1"/>
</dbReference>
<keyword evidence="8 13" id="KW-0798">TonB box</keyword>
<dbReference type="GO" id="GO:0038023">
    <property type="term" value="F:signaling receptor activity"/>
    <property type="evidence" value="ECO:0007669"/>
    <property type="project" value="InterPro"/>
</dbReference>
<evidence type="ECO:0000256" key="7">
    <source>
        <dbReference type="ARBA" id="ARBA00023004"/>
    </source>
</evidence>
<dbReference type="PANTHER" id="PTHR32552:SF82">
    <property type="entry name" value="FCUA PROTEIN"/>
    <property type="match status" value="1"/>
</dbReference>
<organism evidence="16 17">
    <name type="scientific">Bordetella ansorpii</name>
    <dbReference type="NCBI Taxonomy" id="288768"/>
    <lineage>
        <taxon>Bacteria</taxon>
        <taxon>Pseudomonadati</taxon>
        <taxon>Pseudomonadota</taxon>
        <taxon>Betaproteobacteria</taxon>
        <taxon>Burkholderiales</taxon>
        <taxon>Alcaligenaceae</taxon>
        <taxon>Bordetella</taxon>
    </lineage>
</organism>
<evidence type="ECO:0000256" key="5">
    <source>
        <dbReference type="ARBA" id="ARBA00022496"/>
    </source>
</evidence>
<dbReference type="NCBIfam" id="TIGR01783">
    <property type="entry name" value="TonB-siderophor"/>
    <property type="match status" value="1"/>
</dbReference>
<dbReference type="EMBL" id="FKBS01000017">
    <property type="protein sequence ID" value="SAI41267.1"/>
    <property type="molecule type" value="Genomic_DNA"/>
</dbReference>
<keyword evidence="5" id="KW-0410">Iron transport</keyword>
<dbReference type="InterPro" id="IPR000531">
    <property type="entry name" value="Beta-barrel_TonB"/>
</dbReference>
<evidence type="ECO:0000256" key="11">
    <source>
        <dbReference type="ARBA" id="ARBA00023237"/>
    </source>
</evidence>
<dbReference type="InterPro" id="IPR036942">
    <property type="entry name" value="Beta-barrel_TonB_sf"/>
</dbReference>
<evidence type="ECO:0000256" key="2">
    <source>
        <dbReference type="ARBA" id="ARBA00009810"/>
    </source>
</evidence>
<dbReference type="AlphaFoldDB" id="A0A157Q684"/>
<keyword evidence="14" id="KW-0732">Signal</keyword>
<dbReference type="PROSITE" id="PS52016">
    <property type="entry name" value="TONB_DEPENDENT_REC_3"/>
    <property type="match status" value="1"/>
</dbReference>
<feature type="chain" id="PRO_5007615137" evidence="14">
    <location>
        <begin position="49"/>
        <end position="825"/>
    </location>
</feature>
<feature type="signal peptide" evidence="14">
    <location>
        <begin position="1"/>
        <end position="48"/>
    </location>
</feature>
<dbReference type="GO" id="GO:0009279">
    <property type="term" value="C:cell outer membrane"/>
    <property type="evidence" value="ECO:0007669"/>
    <property type="project" value="UniProtKB-SubCell"/>
</dbReference>
<evidence type="ECO:0000256" key="12">
    <source>
        <dbReference type="PROSITE-ProRule" id="PRU01360"/>
    </source>
</evidence>
<evidence type="ECO:0000256" key="8">
    <source>
        <dbReference type="ARBA" id="ARBA00023077"/>
    </source>
</evidence>
<comment type="subcellular location">
    <subcellularLocation>
        <location evidence="1 12">Cell outer membrane</location>
        <topology evidence="1 12">Multi-pass membrane protein</topology>
    </subcellularLocation>
</comment>
<evidence type="ECO:0000313" key="16">
    <source>
        <dbReference type="EMBL" id="SAI41267.1"/>
    </source>
</evidence>
<dbReference type="Pfam" id="PF07715">
    <property type="entry name" value="Plug"/>
    <property type="match status" value="1"/>
</dbReference>
<evidence type="ECO:0000256" key="10">
    <source>
        <dbReference type="ARBA" id="ARBA00023170"/>
    </source>
</evidence>
<gene>
    <name evidence="16" type="primary">fcuA_3</name>
    <name evidence="16" type="ORF">SAMEA1982600_03282</name>
</gene>
<evidence type="ECO:0000256" key="3">
    <source>
        <dbReference type="ARBA" id="ARBA00022448"/>
    </source>
</evidence>
<evidence type="ECO:0000313" key="17">
    <source>
        <dbReference type="Proteomes" id="UP000077037"/>
    </source>
</evidence>
<dbReference type="SMART" id="SM00965">
    <property type="entry name" value="STN"/>
    <property type="match status" value="1"/>
</dbReference>
<keyword evidence="11 12" id="KW-0998">Cell outer membrane</keyword>
<dbReference type="SUPFAM" id="SSF56935">
    <property type="entry name" value="Porins"/>
    <property type="match status" value="1"/>
</dbReference>
<evidence type="ECO:0000259" key="15">
    <source>
        <dbReference type="SMART" id="SM00965"/>
    </source>
</evidence>
<reference evidence="16 17" key="1">
    <citation type="submission" date="2016-03" db="EMBL/GenBank/DDBJ databases">
        <authorList>
            <consortium name="Pathogen Informatics"/>
        </authorList>
    </citation>
    <scope>NUCLEOTIDE SEQUENCE [LARGE SCALE GENOMIC DNA]</scope>
    <source>
        <strain evidence="16 17">NCTC13364</strain>
    </source>
</reference>
<dbReference type="InterPro" id="IPR010105">
    <property type="entry name" value="TonB_sidphr_rcpt"/>
</dbReference>
<dbReference type="GO" id="GO:0015891">
    <property type="term" value="P:siderophore transport"/>
    <property type="evidence" value="ECO:0007669"/>
    <property type="project" value="InterPro"/>
</dbReference>
<dbReference type="InterPro" id="IPR037066">
    <property type="entry name" value="Plug_dom_sf"/>
</dbReference>
<feature type="domain" description="Secretin/TonB short N-terminal" evidence="15">
    <location>
        <begin position="85"/>
        <end position="136"/>
    </location>
</feature>
<keyword evidence="6 12" id="KW-0812">Transmembrane</keyword>
<keyword evidence="9 12" id="KW-0472">Membrane</keyword>
<evidence type="ECO:0000256" key="13">
    <source>
        <dbReference type="RuleBase" id="RU003357"/>
    </source>
</evidence>
<keyword evidence="5" id="KW-0406">Ion transport</keyword>
<evidence type="ECO:0000256" key="6">
    <source>
        <dbReference type="ARBA" id="ARBA00022692"/>
    </source>
</evidence>
<sequence>MAVFSRTFKRSHMCMAPATKLRGTPPRRAPAGSTLFCLWLGMAAVAAAAPSTTRAAASAQGVHQFDIPAATLDQALGALGRQSGAVISVDAAMTAGLGSNGLSGRYTTLQALRRLLQGTGLDPVVESNGEYTLRKLAPVGETTTLQQVTVIGDRALSGGLPQTYAGGQTARGGRAGLLGNQDVMDLPYSMSSYTESFLRANSAKTIADAVAYDPSVMVSQTGGMVDSYSIRGFPIAEGNVGETAFNGVYGVAPNYRAFTPYVERVEVLKGATGLLYGISPDGGVGGVINVVPKRAADEPITRLSANYGLRSVAGVQADVGRRFGDEQQWGVRVNGSHEQGDTSVDNQHRKVTVGALGLDYRDEKLSASLDLVQQNEDWDAPSRVFSVGAGIAVPDAPNGHRNAAQSWGWSKLEDRSALLDLEYRVNDRLTFFGNAGHGESKVDRLFDQQMVFSNSAGDFSSTPRYGIFKVERNTASAGARLGFETGAIRHTATIQATALEVTNYQNSADGTRLTSNLYSPVRYPEQDVAKPGNLPRVANSRLNSLALSDTLSMLDDRVQLIAGARYVQIDADNWDRVTGARTSQYSDQAWTPALGLIYRPSPSTMLYTSYIEGLSRGDVAPQTASNEGEMLAPYKSRQYEVGFKADFDRVMATVSLFQIVKPSAFVENGVFGANGKQRNRGVELSLQGEPVKGVRLLGGMTWLDAELTRTSDPALRGNHPIGVPNWHATLGAEWDLPGMRGVTLTSGVIHSARQYVNQQNNAYLPAWTRVDVGARYVTALQGRDVTFQLNLQNVFNKSYWSGVSQYGAFALGTSRTLSLSASVAF</sequence>
<keyword evidence="7" id="KW-0408">Iron</keyword>
<dbReference type="InterPro" id="IPR011662">
    <property type="entry name" value="Secretin/TonB_short_N"/>
</dbReference>
<evidence type="ECO:0000256" key="9">
    <source>
        <dbReference type="ARBA" id="ARBA00023136"/>
    </source>
</evidence>
<dbReference type="Pfam" id="PF00593">
    <property type="entry name" value="TonB_dep_Rec_b-barrel"/>
    <property type="match status" value="1"/>
</dbReference>
<evidence type="ECO:0000256" key="1">
    <source>
        <dbReference type="ARBA" id="ARBA00004571"/>
    </source>
</evidence>
<dbReference type="Gene3D" id="2.170.130.10">
    <property type="entry name" value="TonB-dependent receptor, plug domain"/>
    <property type="match status" value="1"/>
</dbReference>
<dbReference type="Proteomes" id="UP000077037">
    <property type="component" value="Unassembled WGS sequence"/>
</dbReference>
<dbReference type="Gene3D" id="2.40.170.20">
    <property type="entry name" value="TonB-dependent receptor, beta-barrel domain"/>
    <property type="match status" value="1"/>
</dbReference>
<protein>
    <submittedName>
        <fullName evidence="16">TonB-dependent outer membrane receptor</fullName>
    </submittedName>
</protein>
<dbReference type="GO" id="GO:0015344">
    <property type="term" value="F:siderophore uptake transmembrane transporter activity"/>
    <property type="evidence" value="ECO:0007669"/>
    <property type="project" value="TreeGrafter"/>
</dbReference>
<evidence type="ECO:0000256" key="14">
    <source>
        <dbReference type="SAM" id="SignalP"/>
    </source>
</evidence>
<dbReference type="Gene3D" id="3.55.50.30">
    <property type="match status" value="1"/>
</dbReference>
<dbReference type="InterPro" id="IPR039426">
    <property type="entry name" value="TonB-dep_rcpt-like"/>
</dbReference>
<dbReference type="PANTHER" id="PTHR32552">
    <property type="entry name" value="FERRICHROME IRON RECEPTOR-RELATED"/>
    <property type="match status" value="1"/>
</dbReference>
<dbReference type="InterPro" id="IPR012910">
    <property type="entry name" value="Plug_dom"/>
</dbReference>
<evidence type="ECO:0000256" key="4">
    <source>
        <dbReference type="ARBA" id="ARBA00022452"/>
    </source>
</evidence>
<comment type="similarity">
    <text evidence="2 12 13">Belongs to the TonB-dependent receptor family.</text>
</comment>
<keyword evidence="4 12" id="KW-1134">Transmembrane beta strand</keyword>
<keyword evidence="10 16" id="KW-0675">Receptor</keyword>
<name>A0A157Q684_9BORD</name>
<accession>A0A157Q684</accession>